<feature type="non-terminal residue" evidence="1">
    <location>
        <position position="751"/>
    </location>
</feature>
<accession>A0A382AAZ9</accession>
<protein>
    <submittedName>
        <fullName evidence="1">Uncharacterized protein</fullName>
    </submittedName>
</protein>
<dbReference type="AlphaFoldDB" id="A0A382AAZ9"/>
<dbReference type="EMBL" id="UINC01024657">
    <property type="protein sequence ID" value="SVA98726.1"/>
    <property type="molecule type" value="Genomic_DNA"/>
</dbReference>
<reference evidence="1" key="1">
    <citation type="submission" date="2018-05" db="EMBL/GenBank/DDBJ databases">
        <authorList>
            <person name="Lanie J.A."/>
            <person name="Ng W.-L."/>
            <person name="Kazmierczak K.M."/>
            <person name="Andrzejewski T.M."/>
            <person name="Davidsen T.M."/>
            <person name="Wayne K.J."/>
            <person name="Tettelin H."/>
            <person name="Glass J.I."/>
            <person name="Rusch D."/>
            <person name="Podicherti R."/>
            <person name="Tsui H.-C.T."/>
            <person name="Winkler M.E."/>
        </authorList>
    </citation>
    <scope>NUCLEOTIDE SEQUENCE</scope>
</reference>
<evidence type="ECO:0000313" key="1">
    <source>
        <dbReference type="EMBL" id="SVA98726.1"/>
    </source>
</evidence>
<gene>
    <name evidence="1" type="ORF">METZ01_LOCUS151580</name>
</gene>
<sequence>MTISRKRNYLLTASLLMQFSFAGNFDQNDGTANLGTVALTVSGSALSGYYNGDTGQTLTFTFTPSVDALGDGGNGGIVKKISILYHIGTSDPALNQANFAMKNGRTTIDVDTYEGFPANDRAGYSQIWTNSSGWANGVAQTITIRDDQLESAFTQNAISGTTSESDRNGKRIYFAALYFIDDGAGWELDQITTSSDVAGSGNWFYLTFDEIDPTLGTITDGDDQSLNSTSWTTTLNSNYTKSNITKTTVGAENITSLKIQWIKEAGDGGVINSGNYLTVANATNASGAITYTQSNLVNNTRYDIYYQIADAAGNTATYGDYNIWYDTSAPTVTGVHSLETNGATLKKDEVASFYVQFSEAMDFPSATAANNTITIKINSGGGDTRTIGAASDKDGGGLADGDETMRFNYTVQANDYSKYFEYATAGALGGGTYQDRAGNDLADCTSCGGTLPPPPNFGSQASGSNVADFSLSNASTGGSFSIDGDPPTGFSIASVTPVGGNVVTNYINGVNTGIRIAVNLPTADETIVDGKLLIEGNYNNQGWGSISTPATGWIITSAERNAGEKTDADVSVSGGANDLDDLTSWATGNSVQFRVTVTDKNDNAGSAATYATASAVDLFKPIVKSVTGAAANIIARTLKVGATEVFEVNIVDGSTNAAETVTYVDGGNEPTLKLETGATDAAPEMTDPANNASATKLKFSYTVSSGETSVANADEELITHATSPLSVGGGTIRDAAGNDLDVDISLLSTAN</sequence>
<proteinExistence type="predicted"/>
<organism evidence="1">
    <name type="scientific">marine metagenome</name>
    <dbReference type="NCBI Taxonomy" id="408172"/>
    <lineage>
        <taxon>unclassified sequences</taxon>
        <taxon>metagenomes</taxon>
        <taxon>ecological metagenomes</taxon>
    </lineage>
</organism>
<name>A0A382AAZ9_9ZZZZ</name>